<dbReference type="PRINTS" id="PR00081">
    <property type="entry name" value="GDHRDH"/>
</dbReference>
<dbReference type="OMA" id="HENNKSC"/>
<dbReference type="SUPFAM" id="SSF51735">
    <property type="entry name" value="NAD(P)-binding Rossmann-fold domains"/>
    <property type="match status" value="1"/>
</dbReference>
<feature type="non-terminal residue" evidence="2">
    <location>
        <position position="1"/>
    </location>
</feature>
<dbReference type="Pfam" id="PF00106">
    <property type="entry name" value="adh_short"/>
    <property type="match status" value="1"/>
</dbReference>
<gene>
    <name evidence="2" type="ORF">AWZ03_008723</name>
</gene>
<dbReference type="Gene3D" id="3.40.50.720">
    <property type="entry name" value="NAD(P)-binding Rossmann-like Domain"/>
    <property type="match status" value="1"/>
</dbReference>
<proteinExistence type="predicted"/>
<accession>A0A484B7L4</accession>
<evidence type="ECO:0000313" key="3">
    <source>
        <dbReference type="Proteomes" id="UP000295192"/>
    </source>
</evidence>
<comment type="caution">
    <text evidence="2">The sequence shown here is derived from an EMBL/GenBank/DDBJ whole genome shotgun (WGS) entry which is preliminary data.</text>
</comment>
<feature type="region of interest" description="Disordered" evidence="1">
    <location>
        <begin position="180"/>
        <end position="211"/>
    </location>
</feature>
<dbReference type="STRING" id="7232.A0A484B7L4"/>
<sequence>VTLLINNAGVVSGLHLLETPDHLIERSFNVNVMAHFWTAKAFLPKMIEKERGHIVTIASLAGHVGISKLVDYCASKFAAVGFDEALRLELEVLGHTNIQTTCICPFFIQATGMFDDVNARWVPTLNPNDVADRVISAIRKNEKLAIIPGFLKFMLSLKWTFPWGCVSGLLRRLVPDASPHGLPSTSSTSSSNNNNNNTTTTTSPGKANGNIISSSTAADMAAIDAQLSSASAALPAKSPSMLIQRTPSLGERVL</sequence>
<evidence type="ECO:0000313" key="2">
    <source>
        <dbReference type="EMBL" id="TDG44826.1"/>
    </source>
</evidence>
<dbReference type="GO" id="GO:0005811">
    <property type="term" value="C:lipid droplet"/>
    <property type="evidence" value="ECO:0007669"/>
    <property type="project" value="TreeGrafter"/>
</dbReference>
<keyword evidence="3" id="KW-1185">Reference proteome</keyword>
<dbReference type="AlphaFoldDB" id="A0A484B7L4"/>
<dbReference type="CDD" id="cd05339">
    <property type="entry name" value="17beta-HSDXI-like_SDR_c"/>
    <property type="match status" value="1"/>
</dbReference>
<protein>
    <submittedName>
        <fullName evidence="2">Uncharacterized protein</fullName>
    </submittedName>
</protein>
<dbReference type="PANTHER" id="PTHR24322">
    <property type="entry name" value="PKSB"/>
    <property type="match status" value="1"/>
</dbReference>
<dbReference type="OrthoDB" id="10253736at2759"/>
<dbReference type="EMBL" id="LSRL02000093">
    <property type="protein sequence ID" value="TDG44826.1"/>
    <property type="molecule type" value="Genomic_DNA"/>
</dbReference>
<feature type="compositionally biased region" description="Low complexity" evidence="1">
    <location>
        <begin position="184"/>
        <end position="203"/>
    </location>
</feature>
<dbReference type="Proteomes" id="UP000295192">
    <property type="component" value="Unassembled WGS sequence"/>
</dbReference>
<name>A0A484B7L4_DRONA</name>
<dbReference type="GO" id="GO:0016616">
    <property type="term" value="F:oxidoreductase activity, acting on the CH-OH group of donors, NAD or NADP as acceptor"/>
    <property type="evidence" value="ECO:0007669"/>
    <property type="project" value="TreeGrafter"/>
</dbReference>
<dbReference type="InterPro" id="IPR002347">
    <property type="entry name" value="SDR_fam"/>
</dbReference>
<reference evidence="2 3" key="1">
    <citation type="journal article" date="2019" name="J. Hered.">
        <title>An Improved Genome Assembly for Drosophila navojoa, the Basal Species in the mojavensis Cluster.</title>
        <authorList>
            <person name="Vanderlinde T."/>
            <person name="Dupim E.G."/>
            <person name="Nazario-Yepiz N.O."/>
            <person name="Carvalho A.B."/>
        </authorList>
    </citation>
    <scope>NUCLEOTIDE SEQUENCE [LARGE SCALE GENOMIC DNA]</scope>
    <source>
        <strain evidence="2">Navoj_Jal97</strain>
        <tissue evidence="2">Whole organism</tissue>
    </source>
</reference>
<evidence type="ECO:0000256" key="1">
    <source>
        <dbReference type="SAM" id="MobiDB-lite"/>
    </source>
</evidence>
<dbReference type="PANTHER" id="PTHR24322:SF748">
    <property type="entry name" value="FI23927P1-RELATED"/>
    <property type="match status" value="1"/>
</dbReference>
<organism evidence="2 3">
    <name type="scientific">Drosophila navojoa</name>
    <name type="common">Fruit fly</name>
    <dbReference type="NCBI Taxonomy" id="7232"/>
    <lineage>
        <taxon>Eukaryota</taxon>
        <taxon>Metazoa</taxon>
        <taxon>Ecdysozoa</taxon>
        <taxon>Arthropoda</taxon>
        <taxon>Hexapoda</taxon>
        <taxon>Insecta</taxon>
        <taxon>Pterygota</taxon>
        <taxon>Neoptera</taxon>
        <taxon>Endopterygota</taxon>
        <taxon>Diptera</taxon>
        <taxon>Brachycera</taxon>
        <taxon>Muscomorpha</taxon>
        <taxon>Ephydroidea</taxon>
        <taxon>Drosophilidae</taxon>
        <taxon>Drosophila</taxon>
    </lineage>
</organism>
<dbReference type="InterPro" id="IPR036291">
    <property type="entry name" value="NAD(P)-bd_dom_sf"/>
</dbReference>